<keyword evidence="2" id="KW-1185">Reference proteome</keyword>
<dbReference type="EMBL" id="QPIZ01000029">
    <property type="protein sequence ID" value="RCW29310.1"/>
    <property type="molecule type" value="Genomic_DNA"/>
</dbReference>
<name>A0A2T0XNQ3_9BACT</name>
<organism evidence="1 2">
    <name type="scientific">Marinilabilia salmonicolor</name>
    <dbReference type="NCBI Taxonomy" id="989"/>
    <lineage>
        <taxon>Bacteria</taxon>
        <taxon>Pseudomonadati</taxon>
        <taxon>Bacteroidota</taxon>
        <taxon>Bacteroidia</taxon>
        <taxon>Marinilabiliales</taxon>
        <taxon>Marinilabiliaceae</taxon>
        <taxon>Marinilabilia</taxon>
    </lineage>
</organism>
<evidence type="ECO:0000313" key="1">
    <source>
        <dbReference type="EMBL" id="RCW29310.1"/>
    </source>
</evidence>
<reference evidence="1 2" key="1">
    <citation type="submission" date="2018-07" db="EMBL/GenBank/DDBJ databases">
        <title>Freshwater and sediment microbial communities from various areas in North America, analyzing microbe dynamics in response to fracking.</title>
        <authorList>
            <person name="Lamendella R."/>
        </authorList>
    </citation>
    <scope>NUCLEOTIDE SEQUENCE [LARGE SCALE GENOMIC DNA]</scope>
    <source>
        <strain evidence="1 2">160A</strain>
    </source>
</reference>
<comment type="caution">
    <text evidence="1">The sequence shown here is derived from an EMBL/GenBank/DDBJ whole genome shotgun (WGS) entry which is preliminary data.</text>
</comment>
<protein>
    <submittedName>
        <fullName evidence="1">Uncharacterized protein</fullName>
    </submittedName>
</protein>
<dbReference type="Proteomes" id="UP000252733">
    <property type="component" value="Unassembled WGS sequence"/>
</dbReference>
<sequence>MGVFVFQHDKVSDQKQDKKQILFSLCLWIGTTYLSLI</sequence>
<gene>
    <name evidence="1" type="ORF">DFO77_12934</name>
</gene>
<evidence type="ECO:0000313" key="2">
    <source>
        <dbReference type="Proteomes" id="UP000252733"/>
    </source>
</evidence>
<accession>A0A2T0XNQ3</accession>
<proteinExistence type="predicted"/>
<dbReference type="AlphaFoldDB" id="A0A2T0XNQ3"/>